<dbReference type="GO" id="GO:0019628">
    <property type="term" value="P:urate catabolic process"/>
    <property type="evidence" value="ECO:0007669"/>
    <property type="project" value="UniProtKB-UniPathway"/>
</dbReference>
<dbReference type="GO" id="GO:0051997">
    <property type="term" value="F:2-oxo-4-hydroxy-4-carboxy-5-ureidoimidazoline decarboxylase activity"/>
    <property type="evidence" value="ECO:0007669"/>
    <property type="project" value="UniProtKB-EC"/>
</dbReference>
<dbReference type="NCBIfam" id="TIGR03164">
    <property type="entry name" value="UHCUDC"/>
    <property type="match status" value="1"/>
</dbReference>
<dbReference type="InterPro" id="IPR018020">
    <property type="entry name" value="OHCU_decarboxylase"/>
</dbReference>
<keyword evidence="4" id="KW-0659">Purine metabolism</keyword>
<dbReference type="Pfam" id="PF09349">
    <property type="entry name" value="OHCU_decarbox"/>
    <property type="match status" value="1"/>
</dbReference>
<dbReference type="EC" id="4.1.1.97" evidence="3"/>
<comment type="pathway">
    <text evidence="2">Purine metabolism; urate degradation; (S)-allantoin from urate: step 3/3.</text>
</comment>
<protein>
    <recommendedName>
        <fullName evidence="3">2-oxo-4-hydroxy-4-carboxy-5-ureidoimidazoline decarboxylase</fullName>
        <ecNumber evidence="3">4.1.1.97</ecNumber>
    </recommendedName>
</protein>
<evidence type="ECO:0000256" key="2">
    <source>
        <dbReference type="ARBA" id="ARBA00004754"/>
    </source>
</evidence>
<name>A0A1N7L9P2_9GAMM</name>
<comment type="catalytic activity">
    <reaction evidence="1">
        <text>5-hydroxy-2-oxo-4-ureido-2,5-dihydro-1H-imidazole-5-carboxylate + H(+) = (S)-allantoin + CO2</text>
        <dbReference type="Rhea" id="RHEA:26301"/>
        <dbReference type="ChEBI" id="CHEBI:15378"/>
        <dbReference type="ChEBI" id="CHEBI:15678"/>
        <dbReference type="ChEBI" id="CHEBI:16526"/>
        <dbReference type="ChEBI" id="CHEBI:58639"/>
        <dbReference type="EC" id="4.1.1.97"/>
    </reaction>
</comment>
<proteinExistence type="predicted"/>
<dbReference type="InterPro" id="IPR036778">
    <property type="entry name" value="OHCU_decarboxylase_sf"/>
</dbReference>
<gene>
    <name evidence="8" type="ORF">SAMN05421760_103338</name>
</gene>
<dbReference type="OrthoDB" id="9800909at2"/>
<dbReference type="UniPathway" id="UPA00394">
    <property type="reaction ID" value="UER00652"/>
</dbReference>
<dbReference type="RefSeq" id="WP_054340668.1">
    <property type="nucleotide sequence ID" value="NZ_FTOE01000003.1"/>
</dbReference>
<dbReference type="GO" id="GO:0006144">
    <property type="term" value="P:purine nucleobase metabolic process"/>
    <property type="evidence" value="ECO:0007669"/>
    <property type="project" value="UniProtKB-KW"/>
</dbReference>
<evidence type="ECO:0000259" key="7">
    <source>
        <dbReference type="Pfam" id="PF09349"/>
    </source>
</evidence>
<dbReference type="PANTHER" id="PTHR43466">
    <property type="entry name" value="2-OXO-4-HYDROXY-4-CARBOXY-5-UREIDOIMIDAZOLINE DECARBOXYLASE-RELATED"/>
    <property type="match status" value="1"/>
</dbReference>
<evidence type="ECO:0000313" key="8">
    <source>
        <dbReference type="EMBL" id="SIS70503.1"/>
    </source>
</evidence>
<dbReference type="Proteomes" id="UP000185999">
    <property type="component" value="Unassembled WGS sequence"/>
</dbReference>
<organism evidence="8 9">
    <name type="scientific">Neptunomonas antarctica</name>
    <dbReference type="NCBI Taxonomy" id="619304"/>
    <lineage>
        <taxon>Bacteria</taxon>
        <taxon>Pseudomonadati</taxon>
        <taxon>Pseudomonadota</taxon>
        <taxon>Gammaproteobacteria</taxon>
        <taxon>Oceanospirillales</taxon>
        <taxon>Oceanospirillaceae</taxon>
        <taxon>Neptunomonas</taxon>
    </lineage>
</organism>
<keyword evidence="6" id="KW-0456">Lyase</keyword>
<evidence type="ECO:0000256" key="1">
    <source>
        <dbReference type="ARBA" id="ARBA00001163"/>
    </source>
</evidence>
<accession>A0A1N7L9P2</accession>
<dbReference type="InterPro" id="IPR017580">
    <property type="entry name" value="OHCU_decarboxylase-1"/>
</dbReference>
<evidence type="ECO:0000256" key="6">
    <source>
        <dbReference type="ARBA" id="ARBA00023239"/>
    </source>
</evidence>
<keyword evidence="9" id="KW-1185">Reference proteome</keyword>
<feature type="domain" description="Oxo-4-hydroxy-4-carboxy-5-ureidoimidazoline decarboxylase" evidence="7">
    <location>
        <begin position="13"/>
        <end position="171"/>
    </location>
</feature>
<evidence type="ECO:0000256" key="4">
    <source>
        <dbReference type="ARBA" id="ARBA00022631"/>
    </source>
</evidence>
<evidence type="ECO:0000256" key="3">
    <source>
        <dbReference type="ARBA" id="ARBA00012257"/>
    </source>
</evidence>
<dbReference type="PANTHER" id="PTHR43466:SF1">
    <property type="entry name" value="2-OXO-4-HYDROXY-4-CARBOXY-5-UREIDOIMIDAZOLINE DECARBOXYLASE-RELATED"/>
    <property type="match status" value="1"/>
</dbReference>
<sequence length="173" mass="19219">MSKVCFQHCTPSEMDRDTFVSTFGDIYEHSPWIAEQAYDQGIDSSHNEIAVLQKKMASILLNADKQAQLDLINAHPDLAGKAAVSGELTEASTSEQAGAGISDCTAIEFARFTELNDAFKTKFGFPFIMAVKGSNRHLILASFEERIHHAPEQEFVRALQEINKISQFRLAIL</sequence>
<dbReference type="GO" id="GO:0000255">
    <property type="term" value="P:allantoin metabolic process"/>
    <property type="evidence" value="ECO:0007669"/>
    <property type="project" value="InterPro"/>
</dbReference>
<evidence type="ECO:0000313" key="9">
    <source>
        <dbReference type="Proteomes" id="UP000185999"/>
    </source>
</evidence>
<dbReference type="Gene3D" id="1.10.3330.10">
    <property type="entry name" value="Oxo-4-hydroxy-4-carboxy-5-ureidoimidazoline decarboxylase"/>
    <property type="match status" value="1"/>
</dbReference>
<dbReference type="STRING" id="619304.SAMN05421760_103338"/>
<evidence type="ECO:0000256" key="5">
    <source>
        <dbReference type="ARBA" id="ARBA00022793"/>
    </source>
</evidence>
<keyword evidence="5" id="KW-0210">Decarboxylase</keyword>
<dbReference type="EMBL" id="FTOE01000003">
    <property type="protein sequence ID" value="SIS70503.1"/>
    <property type="molecule type" value="Genomic_DNA"/>
</dbReference>
<dbReference type="SUPFAM" id="SSF158694">
    <property type="entry name" value="UraD-Like"/>
    <property type="match status" value="1"/>
</dbReference>
<dbReference type="AlphaFoldDB" id="A0A1N7L9P2"/>
<reference evidence="9" key="1">
    <citation type="submission" date="2017-01" db="EMBL/GenBank/DDBJ databases">
        <authorList>
            <person name="Varghese N."/>
            <person name="Submissions S."/>
        </authorList>
    </citation>
    <scope>NUCLEOTIDE SEQUENCE [LARGE SCALE GENOMIC DNA]</scope>
    <source>
        <strain evidence="9">DSM 22306</strain>
    </source>
</reference>